<dbReference type="Pfam" id="PF18950">
    <property type="entry name" value="DUF5694"/>
    <property type="match status" value="1"/>
</dbReference>
<feature type="signal peptide" evidence="1">
    <location>
        <begin position="1"/>
        <end position="22"/>
    </location>
</feature>
<dbReference type="RefSeq" id="WP_144897438.1">
    <property type="nucleotide sequence ID" value="NZ_VLKN01000001.1"/>
</dbReference>
<evidence type="ECO:0008006" key="4">
    <source>
        <dbReference type="Google" id="ProtNLM"/>
    </source>
</evidence>
<feature type="chain" id="PRO_5022150743" description="TraB family protein" evidence="1">
    <location>
        <begin position="23"/>
        <end position="292"/>
    </location>
</feature>
<keyword evidence="3" id="KW-1185">Reference proteome</keyword>
<dbReference type="EMBL" id="VLKN01000001">
    <property type="protein sequence ID" value="TWI05752.1"/>
    <property type="molecule type" value="Genomic_DNA"/>
</dbReference>
<keyword evidence="1" id="KW-0732">Signal</keyword>
<dbReference type="OrthoDB" id="69432at2"/>
<evidence type="ECO:0000313" key="3">
    <source>
        <dbReference type="Proteomes" id="UP000315167"/>
    </source>
</evidence>
<protein>
    <recommendedName>
        <fullName evidence="4">TraB family protein</fullName>
    </recommendedName>
</protein>
<dbReference type="InterPro" id="IPR043749">
    <property type="entry name" value="DUF5694"/>
</dbReference>
<proteinExistence type="predicted"/>
<organism evidence="2 3">
    <name type="scientific">Luteimonas cucumeris</name>
    <dbReference type="NCBI Taxonomy" id="985012"/>
    <lineage>
        <taxon>Bacteria</taxon>
        <taxon>Pseudomonadati</taxon>
        <taxon>Pseudomonadota</taxon>
        <taxon>Gammaproteobacteria</taxon>
        <taxon>Lysobacterales</taxon>
        <taxon>Lysobacteraceae</taxon>
        <taxon>Luteimonas</taxon>
    </lineage>
</organism>
<comment type="caution">
    <text evidence="2">The sequence shown here is derived from an EMBL/GenBank/DDBJ whole genome shotgun (WGS) entry which is preliminary data.</text>
</comment>
<evidence type="ECO:0000313" key="2">
    <source>
        <dbReference type="EMBL" id="TWI05752.1"/>
    </source>
</evidence>
<sequence length="292" mass="32510">MGLRLMATMLVALGFATAAARAEDTPLSLDPPSPRPQLLVIGSFHMDNPGRDVVNMKADDVLAPRRQREIEQVADAIARFKPTRIAIEYPRGKQAELDRDYAAYRDGKRELGRSEDEQLGMRLAKRLSLPQLHAVELSDLMPPVDITVIDYEAGAKRLGQEAFLAAMRERVKAHVGAVDKVLREGTIGQALRWFNDPEQLRESQRGYFNYARIANGDDTPGANWLQFWYGRNLKIFGALTRIAGPGDRVLVIYGAGHAPLLRQFAEQSGYFDVVDPLPYLDTRDAEAASVAH</sequence>
<name>A0A562LDI9_9GAMM</name>
<accession>A0A562LDI9</accession>
<dbReference type="Proteomes" id="UP000315167">
    <property type="component" value="Unassembled WGS sequence"/>
</dbReference>
<evidence type="ECO:0000256" key="1">
    <source>
        <dbReference type="SAM" id="SignalP"/>
    </source>
</evidence>
<gene>
    <name evidence="2" type="ORF">IP90_00008</name>
</gene>
<reference evidence="2 3" key="1">
    <citation type="journal article" date="2015" name="Stand. Genomic Sci.">
        <title>Genomic Encyclopedia of Bacterial and Archaeal Type Strains, Phase III: the genomes of soil and plant-associated and newly described type strains.</title>
        <authorList>
            <person name="Whitman W.B."/>
            <person name="Woyke T."/>
            <person name="Klenk H.P."/>
            <person name="Zhou Y."/>
            <person name="Lilburn T.G."/>
            <person name="Beck B.J."/>
            <person name="De Vos P."/>
            <person name="Vandamme P."/>
            <person name="Eisen J.A."/>
            <person name="Garrity G."/>
            <person name="Hugenholtz P."/>
            <person name="Kyrpides N.C."/>
        </authorList>
    </citation>
    <scope>NUCLEOTIDE SEQUENCE [LARGE SCALE GENOMIC DNA]</scope>
    <source>
        <strain evidence="2 3">CGMCC 1.10821</strain>
    </source>
</reference>
<dbReference type="AlphaFoldDB" id="A0A562LDI9"/>